<dbReference type="RefSeq" id="WP_136991609.1">
    <property type="nucleotide sequence ID" value="NZ_SZPQ01000030.1"/>
</dbReference>
<dbReference type="PROSITE" id="PS51257">
    <property type="entry name" value="PROKAR_LIPOPROTEIN"/>
    <property type="match status" value="1"/>
</dbReference>
<keyword evidence="7" id="KW-1185">Reference proteome</keyword>
<feature type="domain" description="SsuA/THI5-like" evidence="5">
    <location>
        <begin position="51"/>
        <end position="247"/>
    </location>
</feature>
<evidence type="ECO:0000313" key="6">
    <source>
        <dbReference type="EMBL" id="TKI04297.1"/>
    </source>
</evidence>
<proteinExistence type="inferred from homology"/>
<sequence length="333" mass="35554">MKTAILRSIRLTFQIITLLSLGCAPSAFAENAKAEVRFAVLAPSALLWPHAVAKAEGMYDKHGISVRELLVGSSPALVQAVSSGSADAGAALGDITLTAIDKGAPITIAGSIIEKSILHLVVAKNVPDVKSLSGSVVSAGALKGGTVDLLRMQLADNHVDPDSVKFLALTNSKDRIIALENGQIKGALLIAPFDSMASSRGMKIVDVYSEPYIETALVYNKNWLASHRDTAEKMALALKEATLWLYDPKNKQQAIDILSTYTSTPKDICEKSYDFIIQQHQAIGKGLRVNPEGLTNIIKIGEKYGDKSSAGLNDFSINKYVDAKLVEAIAHGN</sequence>
<reference evidence="6 7" key="1">
    <citation type="submission" date="2019-04" db="EMBL/GenBank/DDBJ databases">
        <authorList>
            <person name="Li M."/>
            <person name="Gao C."/>
        </authorList>
    </citation>
    <scope>NUCLEOTIDE SEQUENCE [LARGE SCALE GENOMIC DNA]</scope>
    <source>
        <strain evidence="6 7">BGMRC 2031</strain>
    </source>
</reference>
<feature type="signal peptide" evidence="4">
    <location>
        <begin position="1"/>
        <end position="29"/>
    </location>
</feature>
<evidence type="ECO:0000313" key="7">
    <source>
        <dbReference type="Proteomes" id="UP000305202"/>
    </source>
</evidence>
<comment type="caution">
    <text evidence="6">The sequence shown here is derived from an EMBL/GenBank/DDBJ whole genome shotgun (WGS) entry which is preliminary data.</text>
</comment>
<protein>
    <submittedName>
        <fullName evidence="6">ABC transporter substrate-binding protein</fullName>
    </submittedName>
</protein>
<evidence type="ECO:0000256" key="4">
    <source>
        <dbReference type="SAM" id="SignalP"/>
    </source>
</evidence>
<accession>A0ABY2SJN4</accession>
<name>A0ABY2SJN4_9HYPH</name>
<keyword evidence="3 4" id="KW-0732">Signal</keyword>
<dbReference type="EMBL" id="SZPQ01000030">
    <property type="protein sequence ID" value="TKI04297.1"/>
    <property type="molecule type" value="Genomic_DNA"/>
</dbReference>
<evidence type="ECO:0000259" key="5">
    <source>
        <dbReference type="Pfam" id="PF09084"/>
    </source>
</evidence>
<evidence type="ECO:0000256" key="3">
    <source>
        <dbReference type="ARBA" id="ARBA00022729"/>
    </source>
</evidence>
<dbReference type="PANTHER" id="PTHR30024:SF47">
    <property type="entry name" value="TAURINE-BINDING PERIPLASMIC PROTEIN"/>
    <property type="match status" value="1"/>
</dbReference>
<dbReference type="SUPFAM" id="SSF53850">
    <property type="entry name" value="Periplasmic binding protein-like II"/>
    <property type="match status" value="1"/>
</dbReference>
<organism evidence="6 7">
    <name type="scientific">Martelella alba</name>
    <dbReference type="NCBI Taxonomy" id="2590451"/>
    <lineage>
        <taxon>Bacteria</taxon>
        <taxon>Pseudomonadati</taxon>
        <taxon>Pseudomonadota</taxon>
        <taxon>Alphaproteobacteria</taxon>
        <taxon>Hyphomicrobiales</taxon>
        <taxon>Aurantimonadaceae</taxon>
        <taxon>Martelella</taxon>
    </lineage>
</organism>
<dbReference type="PANTHER" id="PTHR30024">
    <property type="entry name" value="ALIPHATIC SULFONATES-BINDING PROTEIN-RELATED"/>
    <property type="match status" value="1"/>
</dbReference>
<comment type="similarity">
    <text evidence="2">Belongs to the bacterial solute-binding protein SsuA/TauA family.</text>
</comment>
<evidence type="ECO:0000256" key="2">
    <source>
        <dbReference type="ARBA" id="ARBA00010742"/>
    </source>
</evidence>
<dbReference type="InterPro" id="IPR015168">
    <property type="entry name" value="SsuA/THI5"/>
</dbReference>
<comment type="subcellular location">
    <subcellularLocation>
        <location evidence="1">Periplasm</location>
    </subcellularLocation>
</comment>
<gene>
    <name evidence="6" type="ORF">FCN80_18310</name>
</gene>
<dbReference type="Proteomes" id="UP000305202">
    <property type="component" value="Unassembled WGS sequence"/>
</dbReference>
<dbReference type="Pfam" id="PF09084">
    <property type="entry name" value="NMT1"/>
    <property type="match status" value="1"/>
</dbReference>
<evidence type="ECO:0000256" key="1">
    <source>
        <dbReference type="ARBA" id="ARBA00004418"/>
    </source>
</evidence>
<dbReference type="Gene3D" id="3.40.190.10">
    <property type="entry name" value="Periplasmic binding protein-like II"/>
    <property type="match status" value="2"/>
</dbReference>
<feature type="chain" id="PRO_5045621151" evidence="4">
    <location>
        <begin position="30"/>
        <end position="333"/>
    </location>
</feature>